<organism evidence="1 2">
    <name type="scientific">Brachionus plicatilis</name>
    <name type="common">Marine rotifer</name>
    <name type="synonym">Brachionus muelleri</name>
    <dbReference type="NCBI Taxonomy" id="10195"/>
    <lineage>
        <taxon>Eukaryota</taxon>
        <taxon>Metazoa</taxon>
        <taxon>Spiralia</taxon>
        <taxon>Gnathifera</taxon>
        <taxon>Rotifera</taxon>
        <taxon>Eurotatoria</taxon>
        <taxon>Monogononta</taxon>
        <taxon>Pseudotrocha</taxon>
        <taxon>Ploima</taxon>
        <taxon>Brachionidae</taxon>
        <taxon>Brachionus</taxon>
    </lineage>
</organism>
<dbReference type="AlphaFoldDB" id="A0A3M7T4D1"/>
<dbReference type="EMBL" id="REGN01000302">
    <property type="protein sequence ID" value="RNA42894.1"/>
    <property type="molecule type" value="Genomic_DNA"/>
</dbReference>
<gene>
    <name evidence="1" type="ORF">BpHYR1_002941</name>
</gene>
<name>A0A3M7T4D1_BRAPC</name>
<sequence>MNFSIKRDILRVVDLIFSKIIYSNKILKFCTCYVVIQKKLTAIAAVHEICKNNQNLLSEKILYLLTITGNNPTKICVIKEIQTE</sequence>
<accession>A0A3M7T4D1</accession>
<comment type="caution">
    <text evidence="1">The sequence shown here is derived from an EMBL/GenBank/DDBJ whole genome shotgun (WGS) entry which is preliminary data.</text>
</comment>
<keyword evidence="2" id="KW-1185">Reference proteome</keyword>
<evidence type="ECO:0000313" key="2">
    <source>
        <dbReference type="Proteomes" id="UP000276133"/>
    </source>
</evidence>
<protein>
    <submittedName>
        <fullName evidence="1">Uncharacterized protein</fullName>
    </submittedName>
</protein>
<reference evidence="1 2" key="1">
    <citation type="journal article" date="2018" name="Sci. Rep.">
        <title>Genomic signatures of local adaptation to the degree of environmental predictability in rotifers.</title>
        <authorList>
            <person name="Franch-Gras L."/>
            <person name="Hahn C."/>
            <person name="Garcia-Roger E.M."/>
            <person name="Carmona M.J."/>
            <person name="Serra M."/>
            <person name="Gomez A."/>
        </authorList>
    </citation>
    <scope>NUCLEOTIDE SEQUENCE [LARGE SCALE GENOMIC DNA]</scope>
    <source>
        <strain evidence="1">HYR1</strain>
    </source>
</reference>
<dbReference type="Proteomes" id="UP000276133">
    <property type="component" value="Unassembled WGS sequence"/>
</dbReference>
<proteinExistence type="predicted"/>
<evidence type="ECO:0000313" key="1">
    <source>
        <dbReference type="EMBL" id="RNA42894.1"/>
    </source>
</evidence>